<dbReference type="CDD" id="cd01285">
    <property type="entry name" value="nucleoside_deaminase"/>
    <property type="match status" value="1"/>
</dbReference>
<dbReference type="GO" id="GO:0052717">
    <property type="term" value="F:tRNA-specific adenosine-34 deaminase activity"/>
    <property type="evidence" value="ECO:0007669"/>
    <property type="project" value="TreeGrafter"/>
</dbReference>
<dbReference type="PANTHER" id="PTHR11079">
    <property type="entry name" value="CYTOSINE DEAMINASE FAMILY MEMBER"/>
    <property type="match status" value="1"/>
</dbReference>
<evidence type="ECO:0000313" key="5">
    <source>
        <dbReference type="EMBL" id="KDQ62574.1"/>
    </source>
</evidence>
<keyword evidence="1" id="KW-0819">tRNA processing</keyword>
<accession>A0A067Q6I2</accession>
<evidence type="ECO:0000256" key="1">
    <source>
        <dbReference type="ARBA" id="ARBA00022694"/>
    </source>
</evidence>
<evidence type="ECO:0000313" key="6">
    <source>
        <dbReference type="Proteomes" id="UP000027265"/>
    </source>
</evidence>
<evidence type="ECO:0008006" key="7">
    <source>
        <dbReference type="Google" id="ProtNLM"/>
    </source>
</evidence>
<evidence type="ECO:0000259" key="4">
    <source>
        <dbReference type="PROSITE" id="PS51747"/>
    </source>
</evidence>
<proteinExistence type="inferred from homology"/>
<dbReference type="HOGENOM" id="CLU_013817_0_0_1"/>
<evidence type="ECO:0000259" key="3">
    <source>
        <dbReference type="PROSITE" id="PS50280"/>
    </source>
</evidence>
<dbReference type="FunCoup" id="A0A067Q6I2">
    <property type="interactions" value="364"/>
</dbReference>
<feature type="domain" description="SET" evidence="3">
    <location>
        <begin position="1"/>
        <end position="49"/>
    </location>
</feature>
<dbReference type="SUPFAM" id="SSF82199">
    <property type="entry name" value="SET domain"/>
    <property type="match status" value="1"/>
</dbReference>
<dbReference type="InterPro" id="IPR001214">
    <property type="entry name" value="SET_dom"/>
</dbReference>
<dbReference type="Gene3D" id="2.170.270.10">
    <property type="entry name" value="SET domain"/>
    <property type="match status" value="1"/>
</dbReference>
<dbReference type="InterPro" id="IPR002125">
    <property type="entry name" value="CMP_dCMP_dom"/>
</dbReference>
<dbReference type="AlphaFoldDB" id="A0A067Q6I2"/>
<dbReference type="InterPro" id="IPR016193">
    <property type="entry name" value="Cytidine_deaminase-like"/>
</dbReference>
<gene>
    <name evidence="5" type="ORF">JAAARDRAFT_171049</name>
</gene>
<dbReference type="Pfam" id="PF00856">
    <property type="entry name" value="SET"/>
    <property type="match status" value="1"/>
</dbReference>
<reference evidence="6" key="1">
    <citation type="journal article" date="2014" name="Proc. Natl. Acad. Sci. U.S.A.">
        <title>Extensive sampling of basidiomycete genomes demonstrates inadequacy of the white-rot/brown-rot paradigm for wood decay fungi.</title>
        <authorList>
            <person name="Riley R."/>
            <person name="Salamov A.A."/>
            <person name="Brown D.W."/>
            <person name="Nagy L.G."/>
            <person name="Floudas D."/>
            <person name="Held B.W."/>
            <person name="Levasseur A."/>
            <person name="Lombard V."/>
            <person name="Morin E."/>
            <person name="Otillar R."/>
            <person name="Lindquist E.A."/>
            <person name="Sun H."/>
            <person name="LaButti K.M."/>
            <person name="Schmutz J."/>
            <person name="Jabbour D."/>
            <person name="Luo H."/>
            <person name="Baker S.E."/>
            <person name="Pisabarro A.G."/>
            <person name="Walton J.D."/>
            <person name="Blanchette R.A."/>
            <person name="Henrissat B."/>
            <person name="Martin F."/>
            <person name="Cullen D."/>
            <person name="Hibbett D.S."/>
            <person name="Grigoriev I.V."/>
        </authorList>
    </citation>
    <scope>NUCLEOTIDE SEQUENCE [LARGE SCALE GENOMIC DNA]</scope>
    <source>
        <strain evidence="6">MUCL 33604</strain>
    </source>
</reference>
<dbReference type="GO" id="GO:0005737">
    <property type="term" value="C:cytoplasm"/>
    <property type="evidence" value="ECO:0007669"/>
    <property type="project" value="TreeGrafter"/>
</dbReference>
<dbReference type="EMBL" id="KL197711">
    <property type="protein sequence ID" value="KDQ62574.1"/>
    <property type="molecule type" value="Genomic_DNA"/>
</dbReference>
<dbReference type="PROSITE" id="PS50280">
    <property type="entry name" value="SET"/>
    <property type="match status" value="1"/>
</dbReference>
<dbReference type="GO" id="GO:0008033">
    <property type="term" value="P:tRNA processing"/>
    <property type="evidence" value="ECO:0007669"/>
    <property type="project" value="UniProtKB-KW"/>
</dbReference>
<organism evidence="5 6">
    <name type="scientific">Jaapia argillacea MUCL 33604</name>
    <dbReference type="NCBI Taxonomy" id="933084"/>
    <lineage>
        <taxon>Eukaryota</taxon>
        <taxon>Fungi</taxon>
        <taxon>Dikarya</taxon>
        <taxon>Basidiomycota</taxon>
        <taxon>Agaricomycotina</taxon>
        <taxon>Agaricomycetes</taxon>
        <taxon>Agaricomycetidae</taxon>
        <taxon>Jaapiales</taxon>
        <taxon>Jaapiaceae</taxon>
        <taxon>Jaapia</taxon>
    </lineage>
</organism>
<dbReference type="PROSITE" id="PS51747">
    <property type="entry name" value="CYT_DCMP_DEAMINASES_2"/>
    <property type="match status" value="1"/>
</dbReference>
<dbReference type="Pfam" id="PF00383">
    <property type="entry name" value="dCMP_cyt_deam_1"/>
    <property type="match status" value="1"/>
</dbReference>
<protein>
    <recommendedName>
        <fullName evidence="7">SET domain-containing protein</fullName>
    </recommendedName>
</protein>
<dbReference type="InterPro" id="IPR046341">
    <property type="entry name" value="SET_dom_sf"/>
</dbReference>
<name>A0A067Q6I2_9AGAM</name>
<dbReference type="Gene3D" id="3.40.140.10">
    <property type="entry name" value="Cytidine Deaminase, domain 2"/>
    <property type="match status" value="1"/>
</dbReference>
<dbReference type="Proteomes" id="UP000027265">
    <property type="component" value="Unassembled WGS sequence"/>
</dbReference>
<dbReference type="OrthoDB" id="3180714at2759"/>
<keyword evidence="6" id="KW-1185">Reference proteome</keyword>
<evidence type="ECO:0000256" key="2">
    <source>
        <dbReference type="ARBA" id="ARBA00038160"/>
    </source>
</evidence>
<comment type="similarity">
    <text evidence="2">Belongs to the cytidine and deoxycytidylate deaminase family. ADAT3 subfamily.</text>
</comment>
<dbReference type="SUPFAM" id="SSF53927">
    <property type="entry name" value="Cytidine deaminase-like"/>
    <property type="match status" value="1"/>
</dbReference>
<dbReference type="PANTHER" id="PTHR11079:SF156">
    <property type="entry name" value="INACTIVE TRNA-SPECIFIC ADENOSINE DEAMINASE-LIKE PROTEIN 3-RELATED"/>
    <property type="match status" value="1"/>
</dbReference>
<dbReference type="STRING" id="933084.A0A067Q6I2"/>
<feature type="domain" description="CMP/dCMP-type deaminase" evidence="4">
    <location>
        <begin position="281"/>
        <end position="412"/>
    </location>
</feature>
<dbReference type="InParanoid" id="A0A067Q6I2"/>
<dbReference type="GO" id="GO:0005634">
    <property type="term" value="C:nucleus"/>
    <property type="evidence" value="ECO:0007669"/>
    <property type="project" value="TreeGrafter"/>
</dbReference>
<sequence length="440" mass="48775">MALALGLGSIFNHSSSPNVSYTLDTETDSIRYTTTRQIEPDEELCIFYGHKIWFVDCNADAGAAQDQEQDDGWGGLSAVVEQLDISEDELDVNPFEDGDPNEVITECDLPFTRLRITSDNDEEEDLNSIRTIEVWIVDIPDPRHTTTMLRWLKQTGLDDPTLSHLKRIRKQDENTSLLLARNRPTFPLPDLPDDIGLSQPYTLSVPSTAALTLSSLKLKSSLWPTVYAPRRKGEAEEWSRGKVKWACDAMKTVVRSARRAQENGELPIAAHVPVPFEGEKSDMLPIPFTAHDTRKSLVHPLRHSFLNVIRSVADFRASASRAASPPPLITAVSPSLVEDRPDTPSGADSETLRNGSHYLLTSLTLFSTHEPCLMCSMALLHSRVKEVYYLIPMENTGGCGGIACLPKLEGVNHRFAIGKWKNGEGGVDTRGLDVDRMIDA</sequence>